<dbReference type="GO" id="GO:0043139">
    <property type="term" value="F:5'-3' DNA helicase activity"/>
    <property type="evidence" value="ECO:0007669"/>
    <property type="project" value="UniProtKB-EC"/>
</dbReference>
<comment type="similarity">
    <text evidence="1">Belongs to the helicase family.</text>
</comment>
<evidence type="ECO:0000256" key="1">
    <source>
        <dbReference type="RuleBase" id="RU363044"/>
    </source>
</evidence>
<dbReference type="Proteomes" id="UP000093000">
    <property type="component" value="Unassembled WGS sequence"/>
</dbReference>
<keyword evidence="1" id="KW-0378">Hydrolase</keyword>
<dbReference type="GO" id="GO:0016887">
    <property type="term" value="F:ATP hydrolysis activity"/>
    <property type="evidence" value="ECO:0007669"/>
    <property type="project" value="RHEA"/>
</dbReference>
<comment type="caution">
    <text evidence="4">The sequence shown here is derived from an EMBL/GenBank/DDBJ whole genome shotgun (WGS) entry which is preliminary data.</text>
</comment>
<dbReference type="Pfam" id="PF05970">
    <property type="entry name" value="PIF1"/>
    <property type="match status" value="1"/>
</dbReference>
<dbReference type="GO" id="GO:0005524">
    <property type="term" value="F:ATP binding"/>
    <property type="evidence" value="ECO:0007669"/>
    <property type="project" value="UniProtKB-KW"/>
</dbReference>
<comment type="cofactor">
    <cofactor evidence="1">
        <name>Mg(2+)</name>
        <dbReference type="ChEBI" id="CHEBI:18420"/>
    </cofactor>
</comment>
<dbReference type="AlphaFoldDB" id="A0A1C7MUD1"/>
<dbReference type="InterPro" id="IPR049163">
    <property type="entry name" value="Pif1-like_2B_dom"/>
</dbReference>
<feature type="domain" description="DNA helicase Pif1-like DEAD-box helicase" evidence="2">
    <location>
        <begin position="39"/>
        <end position="107"/>
    </location>
</feature>
<evidence type="ECO:0000313" key="5">
    <source>
        <dbReference type="Proteomes" id="UP000093000"/>
    </source>
</evidence>
<keyword evidence="1" id="KW-0547">Nucleotide-binding</keyword>
<dbReference type="PANTHER" id="PTHR10492">
    <property type="match status" value="1"/>
</dbReference>
<dbReference type="SUPFAM" id="SSF52540">
    <property type="entry name" value="P-loop containing nucleoside triphosphate hydrolases"/>
    <property type="match status" value="1"/>
</dbReference>
<reference evidence="4 5" key="1">
    <citation type="submission" date="2016-03" db="EMBL/GenBank/DDBJ databases">
        <title>Choanephora cucurbitarum.</title>
        <authorList>
            <person name="Min B."/>
            <person name="Park H."/>
            <person name="Park J.-H."/>
            <person name="Shin H.-D."/>
            <person name="Choi I.-G."/>
        </authorList>
    </citation>
    <scope>NUCLEOTIDE SEQUENCE [LARGE SCALE GENOMIC DNA]</scope>
    <source>
        <strain evidence="4 5">KUS-F28377</strain>
    </source>
</reference>
<keyword evidence="1" id="KW-0227">DNA damage</keyword>
<protein>
    <recommendedName>
        <fullName evidence="1">ATP-dependent DNA helicase</fullName>
        <ecNumber evidence="1">5.6.2.3</ecNumber>
    </recommendedName>
</protein>
<keyword evidence="1" id="KW-0347">Helicase</keyword>
<dbReference type="EMBL" id="LUGH01002169">
    <property type="protein sequence ID" value="OBZ80408.1"/>
    <property type="molecule type" value="Genomic_DNA"/>
</dbReference>
<proteinExistence type="inferred from homology"/>
<dbReference type="Gene3D" id="3.40.50.300">
    <property type="entry name" value="P-loop containing nucleotide triphosphate hydrolases"/>
    <property type="match status" value="1"/>
</dbReference>
<dbReference type="GO" id="GO:0006281">
    <property type="term" value="P:DNA repair"/>
    <property type="evidence" value="ECO:0007669"/>
    <property type="project" value="UniProtKB-KW"/>
</dbReference>
<feature type="non-terminal residue" evidence="4">
    <location>
        <position position="280"/>
    </location>
</feature>
<dbReference type="GO" id="GO:0000723">
    <property type="term" value="P:telomere maintenance"/>
    <property type="evidence" value="ECO:0007669"/>
    <property type="project" value="InterPro"/>
</dbReference>
<dbReference type="STRING" id="101091.A0A1C7MUD1"/>
<keyword evidence="1" id="KW-0067">ATP-binding</keyword>
<name>A0A1C7MUD1_9FUNG</name>
<dbReference type="InterPro" id="IPR010285">
    <property type="entry name" value="DNA_helicase_pif1-like_DEAD"/>
</dbReference>
<keyword evidence="1" id="KW-0234">DNA repair</keyword>
<organism evidence="4 5">
    <name type="scientific">Choanephora cucurbitarum</name>
    <dbReference type="NCBI Taxonomy" id="101091"/>
    <lineage>
        <taxon>Eukaryota</taxon>
        <taxon>Fungi</taxon>
        <taxon>Fungi incertae sedis</taxon>
        <taxon>Mucoromycota</taxon>
        <taxon>Mucoromycotina</taxon>
        <taxon>Mucoromycetes</taxon>
        <taxon>Mucorales</taxon>
        <taxon>Mucorineae</taxon>
        <taxon>Choanephoraceae</taxon>
        <taxon>Choanephoroideae</taxon>
        <taxon>Choanephora</taxon>
    </lineage>
</organism>
<keyword evidence="1" id="KW-0233">DNA recombination</keyword>
<dbReference type="GO" id="GO:0006310">
    <property type="term" value="P:DNA recombination"/>
    <property type="evidence" value="ECO:0007669"/>
    <property type="project" value="UniProtKB-KW"/>
</dbReference>
<feature type="domain" description="DNA helicase Pif1-like 2B" evidence="3">
    <location>
        <begin position="179"/>
        <end position="212"/>
    </location>
</feature>
<dbReference type="Pfam" id="PF21530">
    <property type="entry name" value="Pif1_2B_dom"/>
    <property type="match status" value="1"/>
</dbReference>
<accession>A0A1C7MUD1</accession>
<comment type="catalytic activity">
    <reaction evidence="1">
        <text>ATP + H2O = ADP + phosphate + H(+)</text>
        <dbReference type="Rhea" id="RHEA:13065"/>
        <dbReference type="ChEBI" id="CHEBI:15377"/>
        <dbReference type="ChEBI" id="CHEBI:15378"/>
        <dbReference type="ChEBI" id="CHEBI:30616"/>
        <dbReference type="ChEBI" id="CHEBI:43474"/>
        <dbReference type="ChEBI" id="CHEBI:456216"/>
        <dbReference type="EC" id="5.6.2.3"/>
    </reaction>
</comment>
<keyword evidence="5" id="KW-1185">Reference proteome</keyword>
<evidence type="ECO:0000259" key="2">
    <source>
        <dbReference type="Pfam" id="PF05970"/>
    </source>
</evidence>
<gene>
    <name evidence="4" type="ORF">A0J61_11543</name>
</gene>
<sequence length="280" mass="31228">AEQLNSEEAKELFIPNCQRLSPGQKDAVDCSSSYLDRTESNLSDNECFFFVQDPAGTGKTFLYDTLHCYVRSKTKTATCVASSGITSLLLPNGMTSHDLVDIISRMYPPQLLSCTFQDFTVFTKVAILTTYNSTVDQINQIVLDKLPGASHVFDSADTADVSNSDDCGEVFQVSPEYMITLNPGRFSPSKLTLKIGVVVMLLRNLNQKKGLCMHETKYHVLVRSILQPSGSPSLEYHLISRIQLSTLEGELPFILTRKQFSVRLCFAMTINKASYFNMLE</sequence>
<evidence type="ECO:0000313" key="4">
    <source>
        <dbReference type="EMBL" id="OBZ80408.1"/>
    </source>
</evidence>
<evidence type="ECO:0000259" key="3">
    <source>
        <dbReference type="Pfam" id="PF21530"/>
    </source>
</evidence>
<dbReference type="InterPro" id="IPR027417">
    <property type="entry name" value="P-loop_NTPase"/>
</dbReference>
<dbReference type="OrthoDB" id="5860629at2759"/>
<dbReference type="InParanoid" id="A0A1C7MUD1"/>
<feature type="non-terminal residue" evidence="4">
    <location>
        <position position="1"/>
    </location>
</feature>
<dbReference type="EC" id="5.6.2.3" evidence="1"/>